<dbReference type="EMBL" id="BTGU01000598">
    <property type="protein sequence ID" value="GMN68347.1"/>
    <property type="molecule type" value="Genomic_DNA"/>
</dbReference>
<dbReference type="EMBL" id="BTGU01000850">
    <property type="protein sequence ID" value="GMN69462.1"/>
    <property type="molecule type" value="Genomic_DNA"/>
</dbReference>
<protein>
    <submittedName>
        <fullName evidence="2">Uncharacterized protein</fullName>
    </submittedName>
</protein>
<organism evidence="2 4">
    <name type="scientific">Ficus carica</name>
    <name type="common">Common fig</name>
    <dbReference type="NCBI Taxonomy" id="3494"/>
    <lineage>
        <taxon>Eukaryota</taxon>
        <taxon>Viridiplantae</taxon>
        <taxon>Streptophyta</taxon>
        <taxon>Embryophyta</taxon>
        <taxon>Tracheophyta</taxon>
        <taxon>Spermatophyta</taxon>
        <taxon>Magnoliopsida</taxon>
        <taxon>eudicotyledons</taxon>
        <taxon>Gunneridae</taxon>
        <taxon>Pentapetalae</taxon>
        <taxon>rosids</taxon>
        <taxon>fabids</taxon>
        <taxon>Rosales</taxon>
        <taxon>Moraceae</taxon>
        <taxon>Ficeae</taxon>
        <taxon>Ficus</taxon>
    </lineage>
</organism>
<sequence length="66" mass="7374">MKGGVHIPDDPDRFSSRRQKEFTSLTLAKCSAENSGIWRPARCFSRSSKAFLISAIRALRAIFLSS</sequence>
<evidence type="ECO:0000313" key="4">
    <source>
        <dbReference type="Proteomes" id="UP001187192"/>
    </source>
</evidence>
<dbReference type="Proteomes" id="UP001187192">
    <property type="component" value="Unassembled WGS sequence"/>
</dbReference>
<evidence type="ECO:0000313" key="3">
    <source>
        <dbReference type="EMBL" id="GMN69463.1"/>
    </source>
</evidence>
<comment type="caution">
    <text evidence="2">The sequence shown here is derived from an EMBL/GenBank/DDBJ whole genome shotgun (WGS) entry which is preliminary data.</text>
</comment>
<proteinExistence type="predicted"/>
<name>A0AA88E7D6_FICCA</name>
<dbReference type="AlphaFoldDB" id="A0AA88E7D6"/>
<reference evidence="2" key="1">
    <citation type="submission" date="2023-07" db="EMBL/GenBank/DDBJ databases">
        <title>draft genome sequence of fig (Ficus carica).</title>
        <authorList>
            <person name="Takahashi T."/>
            <person name="Nishimura K."/>
        </authorList>
    </citation>
    <scope>NUCLEOTIDE SEQUENCE</scope>
</reference>
<gene>
    <name evidence="1" type="ORF">TIFTF001_037408</name>
    <name evidence="2" type="ORF">TIFTF001_038513</name>
    <name evidence="3" type="ORF">TIFTF001_038514</name>
</gene>
<evidence type="ECO:0000313" key="1">
    <source>
        <dbReference type="EMBL" id="GMN68347.1"/>
    </source>
</evidence>
<dbReference type="EMBL" id="BTGU01000851">
    <property type="protein sequence ID" value="GMN69463.1"/>
    <property type="molecule type" value="Genomic_DNA"/>
</dbReference>
<keyword evidence="4" id="KW-1185">Reference proteome</keyword>
<evidence type="ECO:0000313" key="2">
    <source>
        <dbReference type="EMBL" id="GMN69462.1"/>
    </source>
</evidence>
<accession>A0AA88E7D6</accession>